<keyword evidence="7 11" id="KW-1133">Transmembrane helix</keyword>
<proteinExistence type="inferred from homology"/>
<sequence>MASLLPQWEILGLPVSLPILFITLFAVILIPVVLSQLLSSKSKDGPSSFFLLAGPRDSGKTSFLLYLQEQTLIPTQTSTTSATVKLPTGVLEQIKSEDGETSIPEDIGSRHSFHLKDTPGHPKLRSQALTSINLGPKACIGIIFMLDSAVLSSQPRLTDTVEYLYELLLVIQKQYNSLSESSASSPDPIPLLIACNKNDLFTALPSAKISILLQTELGRMKETKRKGLLNAGAGEEDDEDLDRVLGDENSDHVTWEGLREFGVEISVQSGSIKSTHAESWKSWMSSCLDA</sequence>
<evidence type="ECO:0000256" key="6">
    <source>
        <dbReference type="ARBA" id="ARBA00022824"/>
    </source>
</evidence>
<dbReference type="InterPro" id="IPR019009">
    <property type="entry name" value="SRP_receptor_beta_su"/>
</dbReference>
<evidence type="ECO:0000256" key="9">
    <source>
        <dbReference type="ARBA" id="ARBA00023136"/>
    </source>
</evidence>
<protein>
    <recommendedName>
        <fullName evidence="3">Signal recognition particle receptor subunit beta</fullName>
    </recommendedName>
</protein>
<evidence type="ECO:0000256" key="11">
    <source>
        <dbReference type="SAM" id="Phobius"/>
    </source>
</evidence>
<keyword evidence="10" id="KW-0675">Receptor</keyword>
<reference evidence="12" key="1">
    <citation type="submission" date="2023-01" db="EMBL/GenBank/DDBJ databases">
        <title>The chitinases involved in constricting ring structure development in the nematode-trapping fungus Drechslerella dactyloides.</title>
        <authorList>
            <person name="Wang R."/>
            <person name="Zhang L."/>
            <person name="Tang P."/>
            <person name="Li S."/>
            <person name="Liang L."/>
        </authorList>
    </citation>
    <scope>NUCLEOTIDE SEQUENCE</scope>
    <source>
        <strain evidence="12">YMF1.00031</strain>
    </source>
</reference>
<dbReference type="Gene3D" id="3.40.50.300">
    <property type="entry name" value="P-loop containing nucleotide triphosphate hydrolases"/>
    <property type="match status" value="1"/>
</dbReference>
<accession>A0AAD6J2B6</accession>
<dbReference type="SUPFAM" id="SSF52540">
    <property type="entry name" value="P-loop containing nucleoside triphosphate hydrolases"/>
    <property type="match status" value="1"/>
</dbReference>
<keyword evidence="9 11" id="KW-0472">Membrane</keyword>
<evidence type="ECO:0000256" key="5">
    <source>
        <dbReference type="ARBA" id="ARBA00022741"/>
    </source>
</evidence>
<name>A0AAD6J2B6_DREDA</name>
<evidence type="ECO:0000256" key="8">
    <source>
        <dbReference type="ARBA" id="ARBA00023134"/>
    </source>
</evidence>
<evidence type="ECO:0000256" key="4">
    <source>
        <dbReference type="ARBA" id="ARBA00022692"/>
    </source>
</evidence>
<comment type="subcellular location">
    <subcellularLocation>
        <location evidence="1">Endoplasmic reticulum membrane</location>
        <topology evidence="1">Single-pass membrane protein</topology>
    </subcellularLocation>
</comment>
<keyword evidence="5" id="KW-0547">Nucleotide-binding</keyword>
<dbReference type="Pfam" id="PF09439">
    <property type="entry name" value="SRPRB"/>
    <property type="match status" value="1"/>
</dbReference>
<organism evidence="12 13">
    <name type="scientific">Drechslerella dactyloides</name>
    <name type="common">Nematode-trapping fungus</name>
    <name type="synonym">Arthrobotrys dactyloides</name>
    <dbReference type="NCBI Taxonomy" id="74499"/>
    <lineage>
        <taxon>Eukaryota</taxon>
        <taxon>Fungi</taxon>
        <taxon>Dikarya</taxon>
        <taxon>Ascomycota</taxon>
        <taxon>Pezizomycotina</taxon>
        <taxon>Orbiliomycetes</taxon>
        <taxon>Orbiliales</taxon>
        <taxon>Orbiliaceae</taxon>
        <taxon>Drechslerella</taxon>
    </lineage>
</organism>
<keyword evidence="6" id="KW-0256">Endoplasmic reticulum</keyword>
<feature type="transmembrane region" description="Helical" evidence="11">
    <location>
        <begin position="12"/>
        <end position="34"/>
    </location>
</feature>
<gene>
    <name evidence="12" type="ORF">Dda_1795</name>
</gene>
<comment type="caution">
    <text evidence="12">The sequence shown here is derived from an EMBL/GenBank/DDBJ whole genome shotgun (WGS) entry which is preliminary data.</text>
</comment>
<evidence type="ECO:0000313" key="13">
    <source>
        <dbReference type="Proteomes" id="UP001221413"/>
    </source>
</evidence>
<evidence type="ECO:0000256" key="2">
    <source>
        <dbReference type="ARBA" id="ARBA00005619"/>
    </source>
</evidence>
<dbReference type="GO" id="GO:0005789">
    <property type="term" value="C:endoplasmic reticulum membrane"/>
    <property type="evidence" value="ECO:0007669"/>
    <property type="project" value="UniProtKB-SubCell"/>
</dbReference>
<comment type="similarity">
    <text evidence="2">Belongs to the SRP receptor beta subunit family.</text>
</comment>
<evidence type="ECO:0000256" key="1">
    <source>
        <dbReference type="ARBA" id="ARBA00004389"/>
    </source>
</evidence>
<evidence type="ECO:0000313" key="12">
    <source>
        <dbReference type="EMBL" id="KAJ6263234.1"/>
    </source>
</evidence>
<evidence type="ECO:0000256" key="10">
    <source>
        <dbReference type="ARBA" id="ARBA00023170"/>
    </source>
</evidence>
<evidence type="ECO:0000256" key="7">
    <source>
        <dbReference type="ARBA" id="ARBA00022989"/>
    </source>
</evidence>
<keyword evidence="4 11" id="KW-0812">Transmembrane</keyword>
<keyword evidence="8" id="KW-0342">GTP-binding</keyword>
<dbReference type="Proteomes" id="UP001221413">
    <property type="component" value="Unassembled WGS sequence"/>
</dbReference>
<dbReference type="InterPro" id="IPR027417">
    <property type="entry name" value="P-loop_NTPase"/>
</dbReference>
<keyword evidence="13" id="KW-1185">Reference proteome</keyword>
<dbReference type="EMBL" id="JAQGDS010000002">
    <property type="protein sequence ID" value="KAJ6263234.1"/>
    <property type="molecule type" value="Genomic_DNA"/>
</dbReference>
<evidence type="ECO:0000256" key="3">
    <source>
        <dbReference type="ARBA" id="ARBA00020256"/>
    </source>
</evidence>
<dbReference type="AlphaFoldDB" id="A0AAD6J2B6"/>
<dbReference type="GO" id="GO:0005525">
    <property type="term" value="F:GTP binding"/>
    <property type="evidence" value="ECO:0007669"/>
    <property type="project" value="UniProtKB-KW"/>
</dbReference>